<dbReference type="OrthoDB" id="1698982at2759"/>
<protein>
    <submittedName>
        <fullName evidence="2">Uncharacterized protein</fullName>
    </submittedName>
</protein>
<dbReference type="PANTHER" id="PTHR34676:SF8">
    <property type="entry name" value="TRANSMEMBRANE PROTEIN"/>
    <property type="match status" value="1"/>
</dbReference>
<keyword evidence="1" id="KW-0732">Signal</keyword>
<feature type="chain" id="PRO_5032795046" evidence="1">
    <location>
        <begin position="32"/>
        <end position="287"/>
    </location>
</feature>
<organism evidence="2 3">
    <name type="scientific">Coptis chinensis</name>
    <dbReference type="NCBI Taxonomy" id="261450"/>
    <lineage>
        <taxon>Eukaryota</taxon>
        <taxon>Viridiplantae</taxon>
        <taxon>Streptophyta</taxon>
        <taxon>Embryophyta</taxon>
        <taxon>Tracheophyta</taxon>
        <taxon>Spermatophyta</taxon>
        <taxon>Magnoliopsida</taxon>
        <taxon>Ranunculales</taxon>
        <taxon>Ranunculaceae</taxon>
        <taxon>Coptidoideae</taxon>
        <taxon>Coptis</taxon>
    </lineage>
</organism>
<reference evidence="2 3" key="1">
    <citation type="submission" date="2020-10" db="EMBL/GenBank/DDBJ databases">
        <title>The Coptis chinensis genome and diversification of protoberbering-type alkaloids.</title>
        <authorList>
            <person name="Wang B."/>
            <person name="Shu S."/>
            <person name="Song C."/>
            <person name="Liu Y."/>
        </authorList>
    </citation>
    <scope>NUCLEOTIDE SEQUENCE [LARGE SCALE GENOMIC DNA]</scope>
    <source>
        <strain evidence="2">HL-2020</strain>
        <tissue evidence="2">Leaf</tissue>
    </source>
</reference>
<dbReference type="AlphaFoldDB" id="A0A835LYK1"/>
<sequence length="287" mass="32444">MSPLSIPHLHLSLLFSILVIIFSGTIHEAKGCNIEDYGIRVIMGLDPRCGDVWIAVEDGWVHPTQTIGSGDIAVTSLRPRNMWTNVEKTLSSHNNKGCSAIFMAMNPNEFRRISACTTLKEAWDKLVMVHEGDSAAKESKLELLTTKFETINMEDSETFDEFFIRFGHYAHNCPKKLNKEKRKENISVTWDDSDDETELDDSQADENVNYVVFAASLGGDLEEFDKDSFVRSKLNHFESSVTDDDWAEMYSNSVAKCIKFDKTNKNLVVKLDALSAQVLSRAEKYNI</sequence>
<evidence type="ECO:0000313" key="2">
    <source>
        <dbReference type="EMBL" id="KAF9604211.1"/>
    </source>
</evidence>
<name>A0A835LYK1_9MAGN</name>
<proteinExistence type="predicted"/>
<dbReference type="EMBL" id="JADFTS010000005">
    <property type="protein sequence ID" value="KAF9604211.1"/>
    <property type="molecule type" value="Genomic_DNA"/>
</dbReference>
<feature type="signal peptide" evidence="1">
    <location>
        <begin position="1"/>
        <end position="31"/>
    </location>
</feature>
<dbReference type="PANTHER" id="PTHR34676">
    <property type="entry name" value="DUF4219 DOMAIN-CONTAINING PROTEIN-RELATED"/>
    <property type="match status" value="1"/>
</dbReference>
<evidence type="ECO:0000313" key="3">
    <source>
        <dbReference type="Proteomes" id="UP000631114"/>
    </source>
</evidence>
<evidence type="ECO:0000256" key="1">
    <source>
        <dbReference type="SAM" id="SignalP"/>
    </source>
</evidence>
<dbReference type="Proteomes" id="UP000631114">
    <property type="component" value="Unassembled WGS sequence"/>
</dbReference>
<accession>A0A835LYK1</accession>
<keyword evidence="3" id="KW-1185">Reference proteome</keyword>
<dbReference type="Pfam" id="PF14223">
    <property type="entry name" value="Retrotran_gag_2"/>
    <property type="match status" value="1"/>
</dbReference>
<comment type="caution">
    <text evidence="2">The sequence shown here is derived from an EMBL/GenBank/DDBJ whole genome shotgun (WGS) entry which is preliminary data.</text>
</comment>
<gene>
    <name evidence="2" type="ORF">IFM89_004917</name>
</gene>